<reference evidence="2" key="1">
    <citation type="submission" date="2020-07" db="EMBL/GenBank/DDBJ databases">
        <authorList>
            <person name="Stenglein M."/>
            <person name="Albrecht T."/>
            <person name="Nachappa P."/>
        </authorList>
    </citation>
    <scope>NUCLEOTIDE SEQUENCE</scope>
    <source>
        <strain evidence="2">COPhil</strain>
    </source>
</reference>
<sequence length="490" mass="58196">MYYTTDWKCKNDGLLDVNFPEDSEKEARKDEANINRMADKYQLCSLIKRYNKEKNTNLRCDENVFIGFFTTDELIEGSNRRRYFLEPRSGKLTKMHMIPKLYDIVRDSFVTDVIENSDKAPFTEAYEVNIFNLTFIILVGFYDMKPCIDFACEKFEEFLETYRYADVRDAIDRSSCLAKFYYKFISHRGPQSTEYFVLIEFHDVYSRITTNFVPPTAINIHKKIYDLVIKAIAKAVNSNQKKIKFEDVRLELDGLYEEEEIEEMVNVVVRFVNNNICLEPMIIVKEGRNVYKINNTLKHFDDIENDYFHYNIPVNNDGLRLILSNFQEKYDDLSRIKPINYCNEHISLDDRYKAIEIMRKYNKNIKYNNASVYLFAQHYFKYKKIQERVRKPIELKAINMIMSAVKRIMGLAKYNINQCLMKNPKDAYINKPLDISRYSIRIIEERSELLYYQKPLPGTFRTSNDVLFESEQCLNISNEMKLGSLNLFDD</sequence>
<dbReference type="EMBL" id="MT762114">
    <property type="protein sequence ID" value="QQO58781.1"/>
    <property type="molecule type" value="Genomic_RNA"/>
</dbReference>
<organism evidence="2">
    <name type="scientific">Emaravirus tritici</name>
    <dbReference type="NCBI Taxonomy" id="1980428"/>
    <lineage>
        <taxon>Viruses</taxon>
        <taxon>Riboviria</taxon>
        <taxon>Orthornavirae</taxon>
        <taxon>Negarnaviricota</taxon>
        <taxon>Polyploviricotina</taxon>
        <taxon>Bunyaviricetes</taxon>
        <taxon>Elliovirales</taxon>
        <taxon>Fimoviridae</taxon>
        <taxon>Emaravirus</taxon>
    </lineage>
</organism>
<evidence type="ECO:0000259" key="1">
    <source>
        <dbReference type="Pfam" id="PF21705"/>
    </source>
</evidence>
<evidence type="ECO:0000313" key="2">
    <source>
        <dbReference type="EMBL" id="QQO58781.1"/>
    </source>
</evidence>
<protein>
    <recommendedName>
        <fullName evidence="1">p55 C-terminal domain-containing protein</fullName>
    </recommendedName>
</protein>
<dbReference type="Pfam" id="PF21705">
    <property type="entry name" value="p55_CTD"/>
    <property type="match status" value="1"/>
</dbReference>
<proteinExistence type="predicted"/>
<feature type="domain" description="p55 C-terminal" evidence="1">
    <location>
        <begin position="304"/>
        <end position="380"/>
    </location>
</feature>
<accession>A0A7T8D0R0</accession>
<dbReference type="InterPro" id="IPR048854">
    <property type="entry name" value="p55_CTD"/>
</dbReference>
<name>A0A7T8D0R0_9VIRU</name>